<dbReference type="SUPFAM" id="SSF48695">
    <property type="entry name" value="Multiheme cytochromes"/>
    <property type="match status" value="1"/>
</dbReference>
<keyword evidence="1" id="KW-0732">Signal</keyword>
<dbReference type="Proteomes" id="UP000886339">
    <property type="component" value="Unassembled WGS sequence"/>
</dbReference>
<dbReference type="AlphaFoldDB" id="A0A831RVE1"/>
<protein>
    <recommendedName>
        <fullName evidence="3">Doubled CXXCH motif domain-containing protein</fullName>
    </recommendedName>
</protein>
<dbReference type="Gene3D" id="3.90.10.10">
    <property type="entry name" value="Cytochrome C3"/>
    <property type="match status" value="1"/>
</dbReference>
<dbReference type="EMBL" id="DRLF01000117">
    <property type="protein sequence ID" value="HEC05820.1"/>
    <property type="molecule type" value="Genomic_DNA"/>
</dbReference>
<dbReference type="PANTHER" id="PTHR35038">
    <property type="entry name" value="DISSIMILATORY SULFITE REDUCTASE SIRA"/>
    <property type="match status" value="1"/>
</dbReference>
<name>A0A831RVE1_9GAMM</name>
<evidence type="ECO:0008006" key="3">
    <source>
        <dbReference type="Google" id="ProtNLM"/>
    </source>
</evidence>
<reference evidence="2" key="1">
    <citation type="journal article" date="2020" name="mSystems">
        <title>Genome- and Community-Level Interaction Insights into Carbon Utilization and Element Cycling Functions of Hydrothermarchaeota in Hydrothermal Sediment.</title>
        <authorList>
            <person name="Zhou Z."/>
            <person name="Liu Y."/>
            <person name="Xu W."/>
            <person name="Pan J."/>
            <person name="Luo Z.H."/>
            <person name="Li M."/>
        </authorList>
    </citation>
    <scope>NUCLEOTIDE SEQUENCE [LARGE SCALE GENOMIC DNA]</scope>
    <source>
        <strain evidence="2">HyVt-458</strain>
    </source>
</reference>
<dbReference type="InterPro" id="IPR036280">
    <property type="entry name" value="Multihaem_cyt_sf"/>
</dbReference>
<comment type="caution">
    <text evidence="2">The sequence shown here is derived from an EMBL/GenBank/DDBJ whole genome shotgun (WGS) entry which is preliminary data.</text>
</comment>
<organism evidence="2">
    <name type="scientific">Thiolapillus brandeum</name>
    <dbReference type="NCBI Taxonomy" id="1076588"/>
    <lineage>
        <taxon>Bacteria</taxon>
        <taxon>Pseudomonadati</taxon>
        <taxon>Pseudomonadota</taxon>
        <taxon>Gammaproteobacteria</taxon>
        <taxon>Chromatiales</taxon>
        <taxon>Sedimenticolaceae</taxon>
        <taxon>Thiolapillus</taxon>
    </lineage>
</organism>
<evidence type="ECO:0000313" key="2">
    <source>
        <dbReference type="EMBL" id="HEC05820.1"/>
    </source>
</evidence>
<accession>A0A831RVE1</accession>
<sequence length="382" mass="41046">MNRIIRLFFVMLMQLTRLSYVPAFAARRRGFPAGLWPGASRPSVKPRRLAAYRNIPIFLMAAVITACGGGSDADADGSSETAGVGLEQTLMLDSAHGGYEAAWGLRDCAACHSLSAIHQQAENIQPLVRRHGYDTCAGCHGRNGTDLPRRCLICHNPDDLPATPRQHGAHNHDFVAGVDVAANDGHCLACHDNSDMDGRFDINRDLTRFPDAGQNSSPYSGISDFCLRCHNRDHQQAAWPLGDGAADDTLIAIEDAWNYIDKHGVLEGLGTRIYAGLRNGYVYGSRVACTDCHAMHGTDNAKLIIGRSDTGASLLDQAFRNRPYEVVVTEGDYSQLCVLCHAMDSISDQGAEDTGNGLAGVHATGSDCLACHSHGEAVQAGM</sequence>
<proteinExistence type="predicted"/>
<gene>
    <name evidence="2" type="ORF">ENJ12_03140</name>
</gene>
<evidence type="ECO:0000256" key="1">
    <source>
        <dbReference type="ARBA" id="ARBA00022729"/>
    </source>
</evidence>
<dbReference type="InterPro" id="IPR051829">
    <property type="entry name" value="Multiheme_Cytochr_ET"/>
</dbReference>